<organism evidence="1 2">
    <name type="scientific">Anaerotignum lactatifermentans DSM 14214</name>
    <dbReference type="NCBI Taxonomy" id="1121323"/>
    <lineage>
        <taxon>Bacteria</taxon>
        <taxon>Bacillati</taxon>
        <taxon>Bacillota</taxon>
        <taxon>Clostridia</taxon>
        <taxon>Lachnospirales</taxon>
        <taxon>Anaerotignaceae</taxon>
        <taxon>Anaerotignum</taxon>
    </lineage>
</organism>
<sequence length="204" mass="23062">MFPCDFVKEKALAFGLHPKLKGRIFLAGGLVPWVISGEDSNRLHSDIDFVVPLSEMETIRAFLKEQGLYDHTHDSLFLSCNKEKVDFGTEIFLDGLPISFTPFFKENNNLVQRDFATADFSTKDSLVTLCLPNLSPENYITAYTLPDGQKLHCTSLEFVYAKKSRKNRPKDQGDLQKMKQIGLKESRLKHITGSFSSAVLEIKP</sequence>
<accession>A0A1M6PWR6</accession>
<protein>
    <submittedName>
        <fullName evidence="1">Uncharacterized protein</fullName>
    </submittedName>
</protein>
<dbReference type="OrthoDB" id="9773927at2"/>
<dbReference type="AlphaFoldDB" id="A0A1M6PWR6"/>
<dbReference type="Gene3D" id="3.30.460.40">
    <property type="match status" value="1"/>
</dbReference>
<reference evidence="1 2" key="1">
    <citation type="submission" date="2016-11" db="EMBL/GenBank/DDBJ databases">
        <authorList>
            <person name="Jaros S."/>
            <person name="Januszkiewicz K."/>
            <person name="Wedrychowicz H."/>
        </authorList>
    </citation>
    <scope>NUCLEOTIDE SEQUENCE [LARGE SCALE GENOMIC DNA]</scope>
    <source>
        <strain evidence="1 2">DSM 14214</strain>
    </source>
</reference>
<gene>
    <name evidence="1" type="ORF">SAMN02745138_01191</name>
</gene>
<proteinExistence type="predicted"/>
<dbReference type="EMBL" id="FRAH01000016">
    <property type="protein sequence ID" value="SHK12357.1"/>
    <property type="molecule type" value="Genomic_DNA"/>
</dbReference>
<dbReference type="Proteomes" id="UP000183975">
    <property type="component" value="Unassembled WGS sequence"/>
</dbReference>
<name>A0A1M6PWR6_9FIRM</name>
<evidence type="ECO:0000313" key="1">
    <source>
        <dbReference type="EMBL" id="SHK12357.1"/>
    </source>
</evidence>
<dbReference type="RefSeq" id="WP_072850071.1">
    <property type="nucleotide sequence ID" value="NZ_FRAH01000016.1"/>
</dbReference>
<evidence type="ECO:0000313" key="2">
    <source>
        <dbReference type="Proteomes" id="UP000183975"/>
    </source>
</evidence>
<keyword evidence="2" id="KW-1185">Reference proteome</keyword>